<keyword evidence="2" id="KW-0238">DNA-binding</keyword>
<sequence length="202" mass="22350">MLTEASVRAKGRPRSCIADASIDTAALELFADEGFERFSIEAVAARAGVSKATIYRRFANRDELLAHAMRKFDEDVQQAPSDGDFWDVLTQLLDEIREASPDSLRSRIMIRVLSEGSRHPQLQEMVAERVIRPRHLRLSAYLERGVSQGQLRGDLDIEATIALLVGPMVWLKMLRLTPADGSASTASIVEVLRLGLAPASHL</sequence>
<dbReference type="SUPFAM" id="SSF48498">
    <property type="entry name" value="Tetracyclin repressor-like, C-terminal domain"/>
    <property type="match status" value="1"/>
</dbReference>
<dbReference type="PANTHER" id="PTHR30055:SF148">
    <property type="entry name" value="TETR-FAMILY TRANSCRIPTIONAL REGULATOR"/>
    <property type="match status" value="1"/>
</dbReference>
<accession>A0A6J7APN7</accession>
<dbReference type="SUPFAM" id="SSF46689">
    <property type="entry name" value="Homeodomain-like"/>
    <property type="match status" value="1"/>
</dbReference>
<dbReference type="GO" id="GO:0003700">
    <property type="term" value="F:DNA-binding transcription factor activity"/>
    <property type="evidence" value="ECO:0007669"/>
    <property type="project" value="TreeGrafter"/>
</dbReference>
<dbReference type="InterPro" id="IPR001647">
    <property type="entry name" value="HTH_TetR"/>
</dbReference>
<evidence type="ECO:0000259" key="4">
    <source>
        <dbReference type="PROSITE" id="PS50977"/>
    </source>
</evidence>
<dbReference type="InterPro" id="IPR050109">
    <property type="entry name" value="HTH-type_TetR-like_transc_reg"/>
</dbReference>
<dbReference type="PRINTS" id="PR00455">
    <property type="entry name" value="HTHTETR"/>
</dbReference>
<gene>
    <name evidence="5" type="ORF">UFOPK3204_01598</name>
</gene>
<organism evidence="5">
    <name type="scientific">freshwater metagenome</name>
    <dbReference type="NCBI Taxonomy" id="449393"/>
    <lineage>
        <taxon>unclassified sequences</taxon>
        <taxon>metagenomes</taxon>
        <taxon>ecological metagenomes</taxon>
    </lineage>
</organism>
<name>A0A6J7APN7_9ZZZZ</name>
<dbReference type="Pfam" id="PF16859">
    <property type="entry name" value="TetR_C_11"/>
    <property type="match status" value="1"/>
</dbReference>
<keyword evidence="3" id="KW-0804">Transcription</keyword>
<dbReference type="PROSITE" id="PS50977">
    <property type="entry name" value="HTH_TETR_2"/>
    <property type="match status" value="1"/>
</dbReference>
<dbReference type="InterPro" id="IPR036271">
    <property type="entry name" value="Tet_transcr_reg_TetR-rel_C_sf"/>
</dbReference>
<dbReference type="Pfam" id="PF00440">
    <property type="entry name" value="TetR_N"/>
    <property type="match status" value="1"/>
</dbReference>
<reference evidence="5" key="1">
    <citation type="submission" date="2020-05" db="EMBL/GenBank/DDBJ databases">
        <authorList>
            <person name="Chiriac C."/>
            <person name="Salcher M."/>
            <person name="Ghai R."/>
            <person name="Kavagutti S V."/>
        </authorList>
    </citation>
    <scope>NUCLEOTIDE SEQUENCE</scope>
</reference>
<dbReference type="GO" id="GO:0000976">
    <property type="term" value="F:transcription cis-regulatory region binding"/>
    <property type="evidence" value="ECO:0007669"/>
    <property type="project" value="TreeGrafter"/>
</dbReference>
<dbReference type="AlphaFoldDB" id="A0A6J7APN7"/>
<feature type="domain" description="HTH tetR-type" evidence="4">
    <location>
        <begin position="16"/>
        <end position="76"/>
    </location>
</feature>
<evidence type="ECO:0000313" key="5">
    <source>
        <dbReference type="EMBL" id="CAB4834847.1"/>
    </source>
</evidence>
<evidence type="ECO:0000256" key="2">
    <source>
        <dbReference type="ARBA" id="ARBA00023125"/>
    </source>
</evidence>
<dbReference type="Gene3D" id="1.10.10.60">
    <property type="entry name" value="Homeodomain-like"/>
    <property type="match status" value="1"/>
</dbReference>
<evidence type="ECO:0000256" key="3">
    <source>
        <dbReference type="ARBA" id="ARBA00023163"/>
    </source>
</evidence>
<proteinExistence type="predicted"/>
<evidence type="ECO:0000256" key="1">
    <source>
        <dbReference type="ARBA" id="ARBA00023015"/>
    </source>
</evidence>
<dbReference type="Gene3D" id="1.10.357.10">
    <property type="entry name" value="Tetracycline Repressor, domain 2"/>
    <property type="match status" value="1"/>
</dbReference>
<keyword evidence="1" id="KW-0805">Transcription regulation</keyword>
<dbReference type="InterPro" id="IPR009057">
    <property type="entry name" value="Homeodomain-like_sf"/>
</dbReference>
<dbReference type="EMBL" id="CAFABK010000106">
    <property type="protein sequence ID" value="CAB4834847.1"/>
    <property type="molecule type" value="Genomic_DNA"/>
</dbReference>
<dbReference type="InterPro" id="IPR011075">
    <property type="entry name" value="TetR_C"/>
</dbReference>
<dbReference type="PANTHER" id="PTHR30055">
    <property type="entry name" value="HTH-TYPE TRANSCRIPTIONAL REGULATOR RUTR"/>
    <property type="match status" value="1"/>
</dbReference>
<protein>
    <submittedName>
        <fullName evidence="5">Unannotated protein</fullName>
    </submittedName>
</protein>